<accession>A0A0A8ZJI0</accession>
<reference evidence="1" key="2">
    <citation type="journal article" date="2015" name="Data Brief">
        <title>Shoot transcriptome of the giant reed, Arundo donax.</title>
        <authorList>
            <person name="Barrero R.A."/>
            <person name="Guerrero F.D."/>
            <person name="Moolhuijzen P."/>
            <person name="Goolsby J.A."/>
            <person name="Tidwell J."/>
            <person name="Bellgard S.E."/>
            <person name="Bellgard M.I."/>
        </authorList>
    </citation>
    <scope>NUCLEOTIDE SEQUENCE</scope>
    <source>
        <tissue evidence="1">Shoot tissue taken approximately 20 cm above the soil surface</tissue>
    </source>
</reference>
<proteinExistence type="predicted"/>
<protein>
    <submittedName>
        <fullName evidence="1">Uncharacterized protein</fullName>
    </submittedName>
</protein>
<evidence type="ECO:0000313" key="1">
    <source>
        <dbReference type="EMBL" id="JAD37848.1"/>
    </source>
</evidence>
<dbReference type="AlphaFoldDB" id="A0A0A8ZJI0"/>
<name>A0A0A8ZJI0_ARUDO</name>
<organism evidence="1">
    <name type="scientific">Arundo donax</name>
    <name type="common">Giant reed</name>
    <name type="synonym">Donax arundinaceus</name>
    <dbReference type="NCBI Taxonomy" id="35708"/>
    <lineage>
        <taxon>Eukaryota</taxon>
        <taxon>Viridiplantae</taxon>
        <taxon>Streptophyta</taxon>
        <taxon>Embryophyta</taxon>
        <taxon>Tracheophyta</taxon>
        <taxon>Spermatophyta</taxon>
        <taxon>Magnoliopsida</taxon>
        <taxon>Liliopsida</taxon>
        <taxon>Poales</taxon>
        <taxon>Poaceae</taxon>
        <taxon>PACMAD clade</taxon>
        <taxon>Arundinoideae</taxon>
        <taxon>Arundineae</taxon>
        <taxon>Arundo</taxon>
    </lineage>
</organism>
<sequence>MPNWTAHSRHLASSKARTSTLSMCADMVRIGSSSEYMWTT</sequence>
<reference evidence="1" key="1">
    <citation type="submission" date="2014-09" db="EMBL/GenBank/DDBJ databases">
        <authorList>
            <person name="Magalhaes I.L.F."/>
            <person name="Oliveira U."/>
            <person name="Santos F.R."/>
            <person name="Vidigal T.H.D.A."/>
            <person name="Brescovit A.D."/>
            <person name="Santos A.J."/>
        </authorList>
    </citation>
    <scope>NUCLEOTIDE SEQUENCE</scope>
    <source>
        <tissue evidence="1">Shoot tissue taken approximately 20 cm above the soil surface</tissue>
    </source>
</reference>
<dbReference type="EMBL" id="GBRH01260047">
    <property type="protein sequence ID" value="JAD37848.1"/>
    <property type="molecule type" value="Transcribed_RNA"/>
</dbReference>